<comment type="caution">
    <text evidence="2">The sequence shown here is derived from an EMBL/GenBank/DDBJ whole genome shotgun (WGS) entry which is preliminary data.</text>
</comment>
<proteinExistence type="predicted"/>
<feature type="transmembrane region" description="Helical" evidence="1">
    <location>
        <begin position="6"/>
        <end position="24"/>
    </location>
</feature>
<evidence type="ECO:0000313" key="2">
    <source>
        <dbReference type="EMBL" id="MEA5367552.1"/>
    </source>
</evidence>
<keyword evidence="1" id="KW-0812">Transmembrane</keyword>
<evidence type="ECO:0000256" key="1">
    <source>
        <dbReference type="SAM" id="Phobius"/>
    </source>
</evidence>
<feature type="transmembrane region" description="Helical" evidence="1">
    <location>
        <begin position="31"/>
        <end position="51"/>
    </location>
</feature>
<accession>A0ABU5RMM3</accession>
<keyword evidence="1" id="KW-1133">Transmembrane helix</keyword>
<dbReference type="RefSeq" id="WP_323337645.1">
    <property type="nucleotide sequence ID" value="NZ_JAYFSI010000024.1"/>
</dbReference>
<keyword evidence="1" id="KW-0472">Membrane</keyword>
<gene>
    <name evidence="2" type="ORF">VA596_49035</name>
</gene>
<protein>
    <submittedName>
        <fullName evidence="2">Uncharacterized protein</fullName>
    </submittedName>
</protein>
<reference evidence="2 3" key="1">
    <citation type="submission" date="2023-12" db="EMBL/GenBank/DDBJ databases">
        <title>Amycolatopsis sp. V23-08.</title>
        <authorList>
            <person name="Somphong A."/>
        </authorList>
    </citation>
    <scope>NUCLEOTIDE SEQUENCE [LARGE SCALE GENOMIC DNA]</scope>
    <source>
        <strain evidence="2 3">V23-08</strain>
    </source>
</reference>
<dbReference type="EMBL" id="JAYFSI010000024">
    <property type="protein sequence ID" value="MEA5367552.1"/>
    <property type="molecule type" value="Genomic_DNA"/>
</dbReference>
<organism evidence="2 3">
    <name type="scientific">Amycolatopsis heterodermiae</name>
    <dbReference type="NCBI Taxonomy" id="3110235"/>
    <lineage>
        <taxon>Bacteria</taxon>
        <taxon>Bacillati</taxon>
        <taxon>Actinomycetota</taxon>
        <taxon>Actinomycetes</taxon>
        <taxon>Pseudonocardiales</taxon>
        <taxon>Pseudonocardiaceae</taxon>
        <taxon>Amycolatopsis</taxon>
    </lineage>
</organism>
<name>A0ABU5RMM3_9PSEU</name>
<dbReference type="Proteomes" id="UP001304298">
    <property type="component" value="Unassembled WGS sequence"/>
</dbReference>
<evidence type="ECO:0000313" key="3">
    <source>
        <dbReference type="Proteomes" id="UP001304298"/>
    </source>
</evidence>
<keyword evidence="3" id="KW-1185">Reference proteome</keyword>
<sequence>MITFSLVAIFYLMLIAYLARLLLARPTRHPVVFLAAVTSLVATLPVILSALSTAVA</sequence>